<dbReference type="AlphaFoldDB" id="A0A1A7WSU2"/>
<evidence type="ECO:0000259" key="9">
    <source>
        <dbReference type="PROSITE" id="PS51799"/>
    </source>
</evidence>
<feature type="compositionally biased region" description="Gly residues" evidence="8">
    <location>
        <begin position="181"/>
        <end position="193"/>
    </location>
</feature>
<feature type="compositionally biased region" description="Basic and acidic residues" evidence="8">
    <location>
        <begin position="594"/>
        <end position="614"/>
    </location>
</feature>
<dbReference type="GO" id="GO:0016301">
    <property type="term" value="F:kinase activity"/>
    <property type="evidence" value="ECO:0007669"/>
    <property type="project" value="UniProtKB-KW"/>
</dbReference>
<protein>
    <submittedName>
        <fullName evidence="10">A kinase (PRKA) anchor protein 8-like</fullName>
    </submittedName>
</protein>
<keyword evidence="5" id="KW-0862">Zinc</keyword>
<feature type="compositionally biased region" description="Basic and acidic residues" evidence="8">
    <location>
        <begin position="692"/>
        <end position="705"/>
    </location>
</feature>
<dbReference type="InterPro" id="IPR007071">
    <property type="entry name" value="AKAP95"/>
</dbReference>
<keyword evidence="10" id="KW-0418">Kinase</keyword>
<feature type="domain" description="C2H2 AKAP95-type" evidence="9">
    <location>
        <begin position="404"/>
        <end position="426"/>
    </location>
</feature>
<evidence type="ECO:0000256" key="3">
    <source>
        <dbReference type="ARBA" id="ARBA00022737"/>
    </source>
</evidence>
<dbReference type="EMBL" id="HADW01007390">
    <property type="protein sequence ID" value="SBP08790.1"/>
    <property type="molecule type" value="Transcribed_RNA"/>
</dbReference>
<evidence type="ECO:0000256" key="5">
    <source>
        <dbReference type="ARBA" id="ARBA00022833"/>
    </source>
</evidence>
<sequence>MDNRGYGSGYSSWGGGGSNNRGSGGYDMYGGGGGGGYKDSMPGLGGYGGGSGNMKRGHSGGSLLSSTGTHADAVIAKINHRLDLLTQMEGGFKGPRGDRFDQYESFDSRSSALSSRDLYRSGGDSYGFGDGHGDSMLLSQRGGSGFGGGIGLGGGGGFDGPSSSYGVAKMRPNMRESFGSAQGGGSGGGGWAGAGRRSPRRGGSPGGRGAGGGFGSRRSDPTSLGGGLRGSGGGGHSHRGHSPGGGRGKLPSLLSNRMYPESVGFQGSSPGPQDFSGRHIGGGPRGGRQRGRKRPLNKQVKPQQNVQKKRKQTPTSADEPESKINKTEGEGTEETKEEPNKNGDSKPETTSEDAKPSEEGNDAEPKQEEKKKPQGKQTPNQGQEKPTKTRKRRGGFLERMMFACSVCKFRSFYKEDMEAHLDSRFHKDHLKFLSSQLSKPTTDFLQEYLQNKFKKTAERIGYLENHSAAICQTYKDMDLTREFGMEHFMKKVDAAYCVACDVYIPMQPHLIQKHIKSSDHNYNRKGMMEQSKRGSLSIARSILNHKLIGKKLESYLKGENPFTGNQDDHDADDSMDVSVDMTGEKATSQTEMTLSKDEAGQEEEAVKDKAKEEGAEAAVEETGEGVEHGGAAPGEEAVEAVKEVDEEENMEEEQQLEENQEEGEQENQGAEEGFGVGEEEEGYLVYDEVDEEAVKAEEGEEEGHE</sequence>
<dbReference type="EMBL" id="HADX01002323">
    <property type="protein sequence ID" value="SBP24555.1"/>
    <property type="molecule type" value="Transcribed_RNA"/>
</dbReference>
<feature type="region of interest" description="Disordered" evidence="8">
    <location>
        <begin position="581"/>
        <end position="705"/>
    </location>
</feature>
<dbReference type="PANTHER" id="PTHR12190">
    <property type="entry name" value="A-KINASE ANCHOR PROTEIN AKAP 8"/>
    <property type="match status" value="1"/>
</dbReference>
<proteinExistence type="inferred from homology"/>
<dbReference type="GO" id="GO:0003677">
    <property type="term" value="F:DNA binding"/>
    <property type="evidence" value="ECO:0007669"/>
    <property type="project" value="InterPro"/>
</dbReference>
<dbReference type="PANTHER" id="PTHR12190:SF4">
    <property type="entry name" value="A-KINASE ANCHOR PROTEIN 8-LIKE"/>
    <property type="match status" value="1"/>
</dbReference>
<feature type="compositionally biased region" description="Basic and acidic residues" evidence="8">
    <location>
        <begin position="320"/>
        <end position="372"/>
    </location>
</feature>
<evidence type="ECO:0000256" key="1">
    <source>
        <dbReference type="ARBA" id="ARBA00004123"/>
    </source>
</evidence>
<feature type="compositionally biased region" description="Low complexity" evidence="8">
    <location>
        <begin position="297"/>
        <end position="306"/>
    </location>
</feature>
<feature type="domain" description="C2H2 AKAP95-type" evidence="9">
    <location>
        <begin position="497"/>
        <end position="520"/>
    </location>
</feature>
<evidence type="ECO:0000256" key="4">
    <source>
        <dbReference type="ARBA" id="ARBA00022771"/>
    </source>
</evidence>
<feature type="compositionally biased region" description="Gly residues" evidence="8">
    <location>
        <begin position="203"/>
        <end position="215"/>
    </location>
</feature>
<reference evidence="10" key="1">
    <citation type="submission" date="2016-05" db="EMBL/GenBank/DDBJ databases">
        <authorList>
            <person name="Lavstsen T."/>
            <person name="Jespersen J.S."/>
        </authorList>
    </citation>
    <scope>NUCLEOTIDE SEQUENCE</scope>
    <source>
        <tissue evidence="10">Brain</tissue>
    </source>
</reference>
<gene>
    <name evidence="10" type="primary">AKAP8L</name>
</gene>
<evidence type="ECO:0000256" key="7">
    <source>
        <dbReference type="PROSITE-ProRule" id="PRU01140"/>
    </source>
</evidence>
<keyword evidence="4 7" id="KW-0863">Zinc-finger</keyword>
<feature type="compositionally biased region" description="Acidic residues" evidence="8">
    <location>
        <begin position="644"/>
        <end position="665"/>
    </location>
</feature>
<feature type="compositionally biased region" description="Gly residues" evidence="8">
    <location>
        <begin position="224"/>
        <end position="235"/>
    </location>
</feature>
<keyword evidence="10" id="KW-0808">Transferase</keyword>
<evidence type="ECO:0000256" key="8">
    <source>
        <dbReference type="SAM" id="MobiDB-lite"/>
    </source>
</evidence>
<reference evidence="10" key="2">
    <citation type="submission" date="2016-06" db="EMBL/GenBank/DDBJ databases">
        <title>The genome of a short-lived fish provides insights into sex chromosome evolution and the genetic control of aging.</title>
        <authorList>
            <person name="Reichwald K."/>
            <person name="Felder M."/>
            <person name="Petzold A."/>
            <person name="Koch P."/>
            <person name="Groth M."/>
            <person name="Platzer M."/>
        </authorList>
    </citation>
    <scope>NUCLEOTIDE SEQUENCE</scope>
    <source>
        <tissue evidence="10">Brain</tissue>
    </source>
</reference>
<name>A0A1A7WSU2_9TELE</name>
<dbReference type="GO" id="GO:0005634">
    <property type="term" value="C:nucleus"/>
    <property type="evidence" value="ECO:0007669"/>
    <property type="project" value="UniProtKB-SubCell"/>
</dbReference>
<dbReference type="InterPro" id="IPR034736">
    <property type="entry name" value="ZF_C2H2_AKAP95"/>
</dbReference>
<organism evidence="10">
    <name type="scientific">Iconisemion striatum</name>
    <dbReference type="NCBI Taxonomy" id="60296"/>
    <lineage>
        <taxon>Eukaryota</taxon>
        <taxon>Metazoa</taxon>
        <taxon>Chordata</taxon>
        <taxon>Craniata</taxon>
        <taxon>Vertebrata</taxon>
        <taxon>Euteleostomi</taxon>
        <taxon>Actinopterygii</taxon>
        <taxon>Neopterygii</taxon>
        <taxon>Teleostei</taxon>
        <taxon>Neoteleostei</taxon>
        <taxon>Acanthomorphata</taxon>
        <taxon>Ovalentaria</taxon>
        <taxon>Atherinomorphae</taxon>
        <taxon>Cyprinodontiformes</taxon>
        <taxon>Nothobranchiidae</taxon>
        <taxon>Iconisemion</taxon>
    </lineage>
</organism>
<feature type="compositionally biased region" description="Basic residues" evidence="8">
    <location>
        <begin position="287"/>
        <end position="296"/>
    </location>
</feature>
<feature type="compositionally biased region" description="Acidic residues" evidence="8">
    <location>
        <begin position="677"/>
        <end position="691"/>
    </location>
</feature>
<evidence type="ECO:0000313" key="10">
    <source>
        <dbReference type="EMBL" id="SBP08790.1"/>
    </source>
</evidence>
<dbReference type="PROSITE" id="PS51799">
    <property type="entry name" value="ZF_C2H2_AKAP95"/>
    <property type="match status" value="2"/>
</dbReference>
<keyword evidence="2" id="KW-0479">Metal-binding</keyword>
<accession>A0A1A7WSU2</accession>
<evidence type="ECO:0000256" key="2">
    <source>
        <dbReference type="ARBA" id="ARBA00022723"/>
    </source>
</evidence>
<keyword evidence="3" id="KW-0677">Repeat</keyword>
<comment type="similarity">
    <text evidence="7">Belongs to the AKAP95 family.</text>
</comment>
<feature type="region of interest" description="Disordered" evidence="8">
    <location>
        <begin position="175"/>
        <end position="394"/>
    </location>
</feature>
<comment type="subcellular location">
    <subcellularLocation>
        <location evidence="1">Nucleus</location>
    </subcellularLocation>
</comment>
<dbReference type="Pfam" id="PF04988">
    <property type="entry name" value="AKAP95"/>
    <property type="match status" value="1"/>
</dbReference>
<evidence type="ECO:0000256" key="6">
    <source>
        <dbReference type="ARBA" id="ARBA00023242"/>
    </source>
</evidence>
<dbReference type="GO" id="GO:0008270">
    <property type="term" value="F:zinc ion binding"/>
    <property type="evidence" value="ECO:0007669"/>
    <property type="project" value="UniProtKB-KW"/>
</dbReference>
<keyword evidence="6" id="KW-0539">Nucleus</keyword>